<dbReference type="PANTHER" id="PTHR43196">
    <property type="entry name" value="SULFATE ADENYLYLTRANSFERASE SUBUNIT 2"/>
    <property type="match status" value="1"/>
</dbReference>
<dbReference type="InterPro" id="IPR014729">
    <property type="entry name" value="Rossmann-like_a/b/a_fold"/>
</dbReference>
<dbReference type="Pfam" id="PF01507">
    <property type="entry name" value="PAPS_reduct"/>
    <property type="match status" value="1"/>
</dbReference>
<evidence type="ECO:0000313" key="2">
    <source>
        <dbReference type="EMBL" id="CAB4171876.1"/>
    </source>
</evidence>
<sequence>MIDTALQFSGGKDSLACLYLYKERWDDIYVVWLDTGASYPEMIDYMDRWSKRLPHFVHLKSDQPANVAERGWPVDVVPVGNTALGKIISGNTGPTMQSCLECCAVNIWIPLYQGIKDLGVTKIIKGQRMDDRRKSTSKNGQIIDGIEYIMPIENWTEKQVFEYLAEIGADMSPGYGLGEKTGRDCWDCTGFLDDNSKRIDNLPDAKRTEMLRRLAIIDDAIDEQRVRYG</sequence>
<evidence type="ECO:0000313" key="3">
    <source>
        <dbReference type="EMBL" id="CAB4177719.1"/>
    </source>
</evidence>
<dbReference type="InterPro" id="IPR050128">
    <property type="entry name" value="Sulfate_adenylyltrnsfr_sub2"/>
</dbReference>
<proteinExistence type="predicted"/>
<organism evidence="4">
    <name type="scientific">uncultured Caudovirales phage</name>
    <dbReference type="NCBI Taxonomy" id="2100421"/>
    <lineage>
        <taxon>Viruses</taxon>
        <taxon>Duplodnaviria</taxon>
        <taxon>Heunggongvirae</taxon>
        <taxon>Uroviricota</taxon>
        <taxon>Caudoviricetes</taxon>
        <taxon>Peduoviridae</taxon>
        <taxon>Maltschvirus</taxon>
        <taxon>Maltschvirus maltsch</taxon>
    </lineage>
</organism>
<evidence type="ECO:0000313" key="5">
    <source>
        <dbReference type="EMBL" id="CAB5229223.1"/>
    </source>
</evidence>
<dbReference type="InterPro" id="IPR002500">
    <property type="entry name" value="PAPS_reduct_dom"/>
</dbReference>
<reference evidence="4" key="1">
    <citation type="submission" date="2020-05" db="EMBL/GenBank/DDBJ databases">
        <authorList>
            <person name="Chiriac C."/>
            <person name="Salcher M."/>
            <person name="Ghai R."/>
            <person name="Kavagutti S V."/>
        </authorList>
    </citation>
    <scope>NUCLEOTIDE SEQUENCE</scope>
</reference>
<keyword evidence="4" id="KW-0808">Transferase</keyword>
<evidence type="ECO:0000313" key="4">
    <source>
        <dbReference type="EMBL" id="CAB4202485.1"/>
    </source>
</evidence>
<gene>
    <name evidence="3" type="ORF">UFOVP1014_40</name>
    <name evidence="4" type="ORF">UFOVP1368_14</name>
    <name evidence="5" type="ORF">UFOVP1552_21</name>
    <name evidence="2" type="ORF">UFOVP933_29</name>
</gene>
<dbReference type="GO" id="GO:0016740">
    <property type="term" value="F:transferase activity"/>
    <property type="evidence" value="ECO:0007669"/>
    <property type="project" value="UniProtKB-KW"/>
</dbReference>
<accession>A0A6J5S4X3</accession>
<protein>
    <submittedName>
        <fullName evidence="4">CysH 3'-phosphoadenosine 5'-phosphosulfate sulfotransferase (PAPS reductase)/FAD synthetase and related enzymes</fullName>
    </submittedName>
</protein>
<dbReference type="PANTHER" id="PTHR43196:SF2">
    <property type="entry name" value="PHOSPHOADENOSINE PHOSPHOSULFATE REDUCTASE"/>
    <property type="match status" value="1"/>
</dbReference>
<dbReference type="EMBL" id="LR797317">
    <property type="protein sequence ID" value="CAB4202485.1"/>
    <property type="molecule type" value="Genomic_DNA"/>
</dbReference>
<dbReference type="EMBL" id="LR796952">
    <property type="protein sequence ID" value="CAB4177719.1"/>
    <property type="molecule type" value="Genomic_DNA"/>
</dbReference>
<evidence type="ECO:0000259" key="1">
    <source>
        <dbReference type="Pfam" id="PF01507"/>
    </source>
</evidence>
<dbReference type="EMBL" id="LR798398">
    <property type="protein sequence ID" value="CAB5229223.1"/>
    <property type="molecule type" value="Genomic_DNA"/>
</dbReference>
<dbReference type="SUPFAM" id="SSF52402">
    <property type="entry name" value="Adenine nucleotide alpha hydrolases-like"/>
    <property type="match status" value="1"/>
</dbReference>
<dbReference type="EMBL" id="LR796869">
    <property type="protein sequence ID" value="CAB4171876.1"/>
    <property type="molecule type" value="Genomic_DNA"/>
</dbReference>
<name>A0A6J5S4X3_9CAUD</name>
<feature type="domain" description="Phosphoadenosine phosphosulphate reductase" evidence="1">
    <location>
        <begin position="5"/>
        <end position="173"/>
    </location>
</feature>
<dbReference type="Gene3D" id="3.40.50.620">
    <property type="entry name" value="HUPs"/>
    <property type="match status" value="1"/>
</dbReference>